<sequence length="597" mass="64084">MPHREAPGSTPLPDPGASRLDAVERLRRQLEEIESRSRRNGDPDDESWSKPVRRQGSSPRRRRSKPGAGDPPTGVWRSDDGPVPQHDSVDDTGTSAPADRPEFEPELPPRIEPEIRSGSISGRPEDGSAARDSQAHNRIRALQAEVDALQRGWGERADGDRRAGSTRRAEGQPKGGDHGSFGPDDSAGAYPRSDDGADDGGSRRRSRRDGGARGERRGSRRSDADGGKRSDAAQSAAPKAGTEAQAKDICLRLLTDRARSRAELVDKLAAKGFAPEVAERALNRLAEVGLIDDAAFAEQWVHSRHTFSGKGKKVLAQELRRKGVSDADAGPALAAITSADETARAAELVRRKLAALPPDLPADKMTNRLVSMLARRGYNQSMAYAVVKDELAAVATESRGPDGSQHTDHVAVDESADGSQPLVVEHHSPKGRREESSGSTATGSASRQSAPASAEHAAQLVRKRLASLSRDIPQDKAMARLVGMLARRGYPQSMAYAVVKEEIAAAAQPFAAQPNRTEKAVVAEDSTAAETAAADSDNDEAERAAELVRRKLRTMPRNLSEDKVVNRLVGMLARQGFRQSTAYAAVRAELAHGYPPD</sequence>
<feature type="compositionally biased region" description="Low complexity" evidence="6">
    <location>
        <begin position="437"/>
        <end position="447"/>
    </location>
</feature>
<comment type="caution">
    <text evidence="9">The sequence shown here is derived from an EMBL/GenBank/DDBJ whole genome shotgun (WGS) entry which is preliminary data.</text>
</comment>
<feature type="compositionally biased region" description="Basic and acidic residues" evidence="6">
    <location>
        <begin position="208"/>
        <end position="231"/>
    </location>
</feature>
<feature type="region of interest" description="Disordered" evidence="6">
    <location>
        <begin position="523"/>
        <end position="542"/>
    </location>
</feature>
<evidence type="ECO:0000256" key="3">
    <source>
        <dbReference type="ARBA" id="ARBA00018111"/>
    </source>
</evidence>
<reference evidence="9 10" key="1">
    <citation type="submission" date="2017-07" db="EMBL/GenBank/DDBJ databases">
        <title>First draft Genome Sequence of Nocardia cerradoensis isolated from human infection.</title>
        <authorList>
            <person name="Carrasco G."/>
        </authorList>
    </citation>
    <scope>NUCLEOTIDE SEQUENCE [LARGE SCALE GENOMIC DNA]</scope>
    <source>
        <strain evidence="9 10">CNM20130759</strain>
    </source>
</reference>
<dbReference type="GO" id="GO:0005737">
    <property type="term" value="C:cytoplasm"/>
    <property type="evidence" value="ECO:0007669"/>
    <property type="project" value="UniProtKB-SubCell"/>
</dbReference>
<comment type="function">
    <text evidence="5">Modulates RecA activity.</text>
</comment>
<feature type="compositionally biased region" description="Low complexity" evidence="6">
    <location>
        <begin position="523"/>
        <end position="535"/>
    </location>
</feature>
<dbReference type="AlphaFoldDB" id="A0A231HG47"/>
<feature type="domain" description="RecX second three-helical" evidence="7">
    <location>
        <begin position="292"/>
        <end position="330"/>
    </location>
</feature>
<evidence type="ECO:0000259" key="8">
    <source>
        <dbReference type="Pfam" id="PF21982"/>
    </source>
</evidence>
<feature type="compositionally biased region" description="Basic and acidic residues" evidence="6">
    <location>
        <begin position="21"/>
        <end position="42"/>
    </location>
</feature>
<feature type="compositionally biased region" description="Basic and acidic residues" evidence="6">
    <location>
        <begin position="123"/>
        <end position="135"/>
    </location>
</feature>
<evidence type="ECO:0000256" key="6">
    <source>
        <dbReference type="SAM" id="MobiDB-lite"/>
    </source>
</evidence>
<dbReference type="InterPro" id="IPR036388">
    <property type="entry name" value="WH-like_DNA-bd_sf"/>
</dbReference>
<evidence type="ECO:0000259" key="7">
    <source>
        <dbReference type="Pfam" id="PF02631"/>
    </source>
</evidence>
<gene>
    <name evidence="5 9" type="primary">recX</name>
    <name evidence="9" type="ORF">B7C42_00821</name>
</gene>
<feature type="domain" description="RecX first three-helical" evidence="8">
    <location>
        <begin position="246"/>
        <end position="285"/>
    </location>
</feature>
<dbReference type="Gene3D" id="1.10.10.10">
    <property type="entry name" value="Winged helix-like DNA-binding domain superfamily/Winged helix DNA-binding domain"/>
    <property type="match status" value="2"/>
</dbReference>
<dbReference type="InterPro" id="IPR003783">
    <property type="entry name" value="Regulatory_RecX"/>
</dbReference>
<comment type="similarity">
    <text evidence="2 5">Belongs to the RecX family.</text>
</comment>
<dbReference type="Pfam" id="PF21982">
    <property type="entry name" value="RecX_HTH1"/>
    <property type="match status" value="1"/>
</dbReference>
<accession>A0A231HG47</accession>
<name>A0A231HG47_9NOCA</name>
<comment type="subcellular location">
    <subcellularLocation>
        <location evidence="1 5">Cytoplasm</location>
    </subcellularLocation>
</comment>
<dbReference type="Pfam" id="PF02631">
    <property type="entry name" value="RecX_HTH2"/>
    <property type="match status" value="1"/>
</dbReference>
<dbReference type="PANTHER" id="PTHR33602">
    <property type="entry name" value="REGULATORY PROTEIN RECX FAMILY PROTEIN"/>
    <property type="match status" value="1"/>
</dbReference>
<dbReference type="InterPro" id="IPR053926">
    <property type="entry name" value="RecX_HTH_1st"/>
</dbReference>
<evidence type="ECO:0000313" key="9">
    <source>
        <dbReference type="EMBL" id="OXR47696.1"/>
    </source>
</evidence>
<evidence type="ECO:0000256" key="5">
    <source>
        <dbReference type="HAMAP-Rule" id="MF_01114"/>
    </source>
</evidence>
<protein>
    <recommendedName>
        <fullName evidence="3 5">Regulatory protein RecX</fullName>
    </recommendedName>
</protein>
<keyword evidence="4 5" id="KW-0963">Cytoplasm</keyword>
<feature type="region of interest" description="Disordered" evidence="6">
    <location>
        <begin position="1"/>
        <end position="246"/>
    </location>
</feature>
<dbReference type="GO" id="GO:0006282">
    <property type="term" value="P:regulation of DNA repair"/>
    <property type="evidence" value="ECO:0007669"/>
    <property type="project" value="UniProtKB-UniRule"/>
</dbReference>
<keyword evidence="10" id="KW-1185">Reference proteome</keyword>
<evidence type="ECO:0000256" key="1">
    <source>
        <dbReference type="ARBA" id="ARBA00004496"/>
    </source>
</evidence>
<proteinExistence type="inferred from homology"/>
<feature type="region of interest" description="Disordered" evidence="6">
    <location>
        <begin position="396"/>
        <end position="457"/>
    </location>
</feature>
<dbReference type="InterPro" id="IPR053924">
    <property type="entry name" value="RecX_HTH_2nd"/>
</dbReference>
<dbReference type="HAMAP" id="MF_01114">
    <property type="entry name" value="RecX"/>
    <property type="match status" value="1"/>
</dbReference>
<dbReference type="PANTHER" id="PTHR33602:SF1">
    <property type="entry name" value="REGULATORY PROTEIN RECX FAMILY PROTEIN"/>
    <property type="match status" value="1"/>
</dbReference>
<feature type="compositionally biased region" description="Basic and acidic residues" evidence="6">
    <location>
        <begin position="99"/>
        <end position="115"/>
    </location>
</feature>
<dbReference type="EMBL" id="NGAF01000001">
    <property type="protein sequence ID" value="OXR47696.1"/>
    <property type="molecule type" value="Genomic_DNA"/>
</dbReference>
<evidence type="ECO:0000313" key="10">
    <source>
        <dbReference type="Proteomes" id="UP000215506"/>
    </source>
</evidence>
<organism evidence="9 10">
    <name type="scientific">Nocardia cerradoensis</name>
    <dbReference type="NCBI Taxonomy" id="85688"/>
    <lineage>
        <taxon>Bacteria</taxon>
        <taxon>Bacillati</taxon>
        <taxon>Actinomycetota</taxon>
        <taxon>Actinomycetes</taxon>
        <taxon>Mycobacteriales</taxon>
        <taxon>Nocardiaceae</taxon>
        <taxon>Nocardia</taxon>
    </lineage>
</organism>
<feature type="compositionally biased region" description="Basic and acidic residues" evidence="6">
    <location>
        <begin position="424"/>
        <end position="436"/>
    </location>
</feature>
<evidence type="ECO:0000256" key="2">
    <source>
        <dbReference type="ARBA" id="ARBA00009695"/>
    </source>
</evidence>
<dbReference type="Proteomes" id="UP000215506">
    <property type="component" value="Unassembled WGS sequence"/>
</dbReference>
<dbReference type="NCBIfam" id="NF001064">
    <property type="entry name" value="PRK00117.5-4"/>
    <property type="match status" value="1"/>
</dbReference>
<feature type="compositionally biased region" description="Basic and acidic residues" evidence="6">
    <location>
        <begin position="153"/>
        <end position="177"/>
    </location>
</feature>
<evidence type="ECO:0000256" key="4">
    <source>
        <dbReference type="ARBA" id="ARBA00022490"/>
    </source>
</evidence>